<dbReference type="EMBL" id="DOEK01000008">
    <property type="protein sequence ID" value="HBP28882.1"/>
    <property type="molecule type" value="Genomic_DNA"/>
</dbReference>
<name>A0A356LD60_9BURK</name>
<comment type="caution">
    <text evidence="1">The sequence shown here is derived from an EMBL/GenBank/DDBJ whole genome shotgun (WGS) entry which is preliminary data.</text>
</comment>
<sequence>MTFLTGSSSENNVIHHVRRHKRQSTRFYGLLYSTCCLHAANMGSITIEKKALTISSAGAIGDGTKTAVLAWQASHCQRDAR</sequence>
<proteinExistence type="predicted"/>
<reference evidence="1 2" key="1">
    <citation type="journal article" date="2018" name="Nat. Biotechnol.">
        <title>A standardized bacterial taxonomy based on genome phylogeny substantially revises the tree of life.</title>
        <authorList>
            <person name="Parks D.H."/>
            <person name="Chuvochina M."/>
            <person name="Waite D.W."/>
            <person name="Rinke C."/>
            <person name="Skarshewski A."/>
            <person name="Chaumeil P.A."/>
            <person name="Hugenholtz P."/>
        </authorList>
    </citation>
    <scope>NUCLEOTIDE SEQUENCE [LARGE SCALE GENOMIC DNA]</scope>
    <source>
        <strain evidence="1">UBA10707</strain>
    </source>
</reference>
<gene>
    <name evidence="1" type="ORF">DD666_05635</name>
</gene>
<protein>
    <submittedName>
        <fullName evidence="1">Uncharacterized protein</fullName>
    </submittedName>
</protein>
<organism evidence="1 2">
    <name type="scientific">Advenella kashmirensis</name>
    <dbReference type="NCBI Taxonomy" id="310575"/>
    <lineage>
        <taxon>Bacteria</taxon>
        <taxon>Pseudomonadati</taxon>
        <taxon>Pseudomonadota</taxon>
        <taxon>Betaproteobacteria</taxon>
        <taxon>Burkholderiales</taxon>
        <taxon>Alcaligenaceae</taxon>
    </lineage>
</organism>
<evidence type="ECO:0000313" key="2">
    <source>
        <dbReference type="Proteomes" id="UP000264036"/>
    </source>
</evidence>
<accession>A0A356LD60</accession>
<dbReference type="Proteomes" id="UP000264036">
    <property type="component" value="Unassembled WGS sequence"/>
</dbReference>
<evidence type="ECO:0000313" key="1">
    <source>
        <dbReference type="EMBL" id="HBP28882.1"/>
    </source>
</evidence>
<dbReference type="AlphaFoldDB" id="A0A356LD60"/>